<keyword evidence="2" id="KW-0597">Phosphoprotein</keyword>
<dbReference type="InterPro" id="IPR050091">
    <property type="entry name" value="PKS_NRPS_Biosynth_Enz"/>
</dbReference>
<dbReference type="SMART" id="SM01294">
    <property type="entry name" value="PKS_PP_betabranch"/>
    <property type="match status" value="1"/>
</dbReference>
<feature type="domain" description="Carrier" evidence="5">
    <location>
        <begin position="101"/>
        <end position="176"/>
    </location>
</feature>
<dbReference type="SMART" id="SM00825">
    <property type="entry name" value="PKS_KS"/>
    <property type="match status" value="1"/>
</dbReference>
<dbReference type="Pfam" id="PF00550">
    <property type="entry name" value="PP-binding"/>
    <property type="match status" value="1"/>
</dbReference>
<keyword evidence="4" id="KW-0511">Multifunctional enzyme</keyword>
<dbReference type="InterPro" id="IPR016039">
    <property type="entry name" value="Thiolase-like"/>
</dbReference>
<dbReference type="PROSITE" id="PS52004">
    <property type="entry name" value="KS3_2"/>
    <property type="match status" value="1"/>
</dbReference>
<dbReference type="GO" id="GO:0004312">
    <property type="term" value="F:fatty acid synthase activity"/>
    <property type="evidence" value="ECO:0007669"/>
    <property type="project" value="TreeGrafter"/>
</dbReference>
<reference evidence="7 8" key="1">
    <citation type="submission" date="2019-03" db="EMBL/GenBank/DDBJ databases">
        <authorList>
            <person name="Gonzalez-Pimentel J.L."/>
        </authorList>
    </citation>
    <scope>NUCLEOTIDE SEQUENCE [LARGE SCALE GENOMIC DNA]</scope>
    <source>
        <strain evidence="7 8">JCM 31289</strain>
    </source>
</reference>
<keyword evidence="1" id="KW-0596">Phosphopantetheine</keyword>
<dbReference type="PROSITE" id="PS00012">
    <property type="entry name" value="PHOSPHOPANTETHEINE"/>
    <property type="match status" value="1"/>
</dbReference>
<evidence type="ECO:0000256" key="4">
    <source>
        <dbReference type="ARBA" id="ARBA00023268"/>
    </source>
</evidence>
<dbReference type="SMART" id="SM00823">
    <property type="entry name" value="PKS_PP"/>
    <property type="match status" value="1"/>
</dbReference>
<dbReference type="FunFam" id="1.10.1200.10:FF:000007">
    <property type="entry name" value="Probable polyketide synthase pks17"/>
    <property type="match status" value="1"/>
</dbReference>
<dbReference type="InterPro" id="IPR036736">
    <property type="entry name" value="ACP-like_sf"/>
</dbReference>
<dbReference type="GO" id="GO:0004315">
    <property type="term" value="F:3-oxoacyl-[acyl-carrier-protein] synthase activity"/>
    <property type="evidence" value="ECO:0007669"/>
    <property type="project" value="InterPro"/>
</dbReference>
<dbReference type="Gene3D" id="3.40.50.720">
    <property type="entry name" value="NAD(P)-binding Rossmann-like Domain"/>
    <property type="match status" value="1"/>
</dbReference>
<dbReference type="InterPro" id="IPR018201">
    <property type="entry name" value="Ketoacyl_synth_AS"/>
</dbReference>
<evidence type="ECO:0000256" key="2">
    <source>
        <dbReference type="ARBA" id="ARBA00022553"/>
    </source>
</evidence>
<dbReference type="InterPro" id="IPR020806">
    <property type="entry name" value="PKS_PP-bd"/>
</dbReference>
<accession>A0A4Z0FNV5</accession>
<dbReference type="PROSITE" id="PS00606">
    <property type="entry name" value="KS3_1"/>
    <property type="match status" value="1"/>
</dbReference>
<keyword evidence="8" id="KW-1185">Reference proteome</keyword>
<dbReference type="EMBL" id="SRID01000698">
    <property type="protein sequence ID" value="TGA83361.1"/>
    <property type="molecule type" value="Genomic_DNA"/>
</dbReference>
<dbReference type="PROSITE" id="PS50075">
    <property type="entry name" value="CARRIER"/>
    <property type="match status" value="1"/>
</dbReference>
<dbReference type="InterPro" id="IPR014030">
    <property type="entry name" value="Ketoacyl_synth_N"/>
</dbReference>
<evidence type="ECO:0000256" key="1">
    <source>
        <dbReference type="ARBA" id="ARBA00022450"/>
    </source>
</evidence>
<dbReference type="Gene3D" id="1.10.1200.10">
    <property type="entry name" value="ACP-like"/>
    <property type="match status" value="1"/>
</dbReference>
<evidence type="ECO:0000313" key="8">
    <source>
        <dbReference type="Proteomes" id="UP000297948"/>
    </source>
</evidence>
<dbReference type="SUPFAM" id="SSF47336">
    <property type="entry name" value="ACP-like"/>
    <property type="match status" value="1"/>
</dbReference>
<dbReference type="SUPFAM" id="SSF53901">
    <property type="entry name" value="Thiolase-like"/>
    <property type="match status" value="1"/>
</dbReference>
<dbReference type="PANTHER" id="PTHR43775:SF51">
    <property type="entry name" value="INACTIVE PHENOLPHTHIOCEROL SYNTHESIS POLYKETIDE SYNTHASE TYPE I PKS1-RELATED"/>
    <property type="match status" value="1"/>
</dbReference>
<evidence type="ECO:0000259" key="6">
    <source>
        <dbReference type="PROSITE" id="PS52004"/>
    </source>
</evidence>
<sequence>MASLVICWPSYRAIRSRWLRSLRPDLALRVLEGALGGGGGVVTVADFDWGLFASTFTAQRSSALLGEIPELVGLVDEGVSGEVDSPLRKQLVGGTPAQRHQLLTQHIRALAASVLGHSGIEAIPASRPFNELGFDSLTAVELRNKLSATMGMSLPTTLIFDYPTADGLAGHLLAELSGDQVAVAESAAVVEQSDDPIVIVGMACRYPGGVASPDQLWDLVAEGRDALGAFPTDRGWDLEALFDSDPDNSGTSYTREGGFLYDAGDFDADFFGISPREALAMDPQQRLLLETAWEAFENAGIDPHGLHGSSTGVYTGIAAHDFLVLSSMSSSELEGYAGTGNAGSVVSGRVSYVLGLEGPALTVDTGCSSSLVTLHMACGALRSG</sequence>
<feature type="domain" description="Ketosynthase family 3 (KS3)" evidence="6">
    <location>
        <begin position="194"/>
        <end position="384"/>
    </location>
</feature>
<dbReference type="InterPro" id="IPR006162">
    <property type="entry name" value="Ppantetheine_attach_site"/>
</dbReference>
<gene>
    <name evidence="7" type="ORF">E4099_32160</name>
</gene>
<dbReference type="AlphaFoldDB" id="A0A4Z0FNV5"/>
<dbReference type="Proteomes" id="UP000297948">
    <property type="component" value="Unassembled WGS sequence"/>
</dbReference>
<dbReference type="Pfam" id="PF00109">
    <property type="entry name" value="ketoacyl-synt"/>
    <property type="match status" value="1"/>
</dbReference>
<evidence type="ECO:0000256" key="3">
    <source>
        <dbReference type="ARBA" id="ARBA00022679"/>
    </source>
</evidence>
<organism evidence="7 8">
    <name type="scientific">Streptomyces palmae</name>
    <dbReference type="NCBI Taxonomy" id="1701085"/>
    <lineage>
        <taxon>Bacteria</taxon>
        <taxon>Bacillati</taxon>
        <taxon>Actinomycetota</taxon>
        <taxon>Actinomycetes</taxon>
        <taxon>Kitasatosporales</taxon>
        <taxon>Streptomycetaceae</taxon>
        <taxon>Streptomyces</taxon>
    </lineage>
</organism>
<protein>
    <submittedName>
        <fullName evidence="7">Polyketide synthase</fullName>
    </submittedName>
</protein>
<evidence type="ECO:0000313" key="7">
    <source>
        <dbReference type="EMBL" id="TGA83361.1"/>
    </source>
</evidence>
<dbReference type="InterPro" id="IPR009081">
    <property type="entry name" value="PP-bd_ACP"/>
</dbReference>
<dbReference type="GO" id="GO:0031177">
    <property type="term" value="F:phosphopantetheine binding"/>
    <property type="evidence" value="ECO:0007669"/>
    <property type="project" value="InterPro"/>
</dbReference>
<evidence type="ECO:0000259" key="5">
    <source>
        <dbReference type="PROSITE" id="PS50075"/>
    </source>
</evidence>
<dbReference type="PANTHER" id="PTHR43775">
    <property type="entry name" value="FATTY ACID SYNTHASE"/>
    <property type="match status" value="1"/>
</dbReference>
<name>A0A4Z0FNV5_9ACTN</name>
<dbReference type="CDD" id="cd00833">
    <property type="entry name" value="PKS"/>
    <property type="match status" value="1"/>
</dbReference>
<feature type="non-terminal residue" evidence="7">
    <location>
        <position position="384"/>
    </location>
</feature>
<dbReference type="GO" id="GO:0017000">
    <property type="term" value="P:antibiotic biosynthetic process"/>
    <property type="evidence" value="ECO:0007669"/>
    <property type="project" value="UniProtKB-ARBA"/>
</dbReference>
<dbReference type="InterPro" id="IPR020841">
    <property type="entry name" value="PKS_Beta-ketoAc_synthase_dom"/>
</dbReference>
<keyword evidence="3" id="KW-0808">Transferase</keyword>
<dbReference type="Gene3D" id="3.40.47.10">
    <property type="match status" value="1"/>
</dbReference>
<proteinExistence type="predicted"/>
<dbReference type="GO" id="GO:0006633">
    <property type="term" value="P:fatty acid biosynthetic process"/>
    <property type="evidence" value="ECO:0007669"/>
    <property type="project" value="InterPro"/>
</dbReference>
<comment type="caution">
    <text evidence="7">The sequence shown here is derived from an EMBL/GenBank/DDBJ whole genome shotgun (WGS) entry which is preliminary data.</text>
</comment>